<dbReference type="Proteomes" id="UP000887566">
    <property type="component" value="Unplaced"/>
</dbReference>
<dbReference type="WBParaSite" id="PSAMB.scaffold11120size3579.g33882.t1">
    <property type="protein sequence ID" value="PSAMB.scaffold11120size3579.g33882.t1"/>
    <property type="gene ID" value="PSAMB.scaffold11120size3579.g33882"/>
</dbReference>
<dbReference type="AlphaFoldDB" id="A0A914UMB0"/>
<sequence>MEEDASSVRQRRSGTDASTGYSGGDESTLMAGAPPGCFNYGSADAYAQAVRAWVFAYQAWSFGQHMAPIYAQQQVLFQQQQMQQQQPGHPGQPTAIPTNNAQQAPIPGAREYQAAPFIRRIGAELVDFCFCFILKLVIVYCLVEMQIIDLERYDRLLSDQADLQTLIDVTQDLFPVEVLNKIITSLLEVSVCSQLF</sequence>
<evidence type="ECO:0000313" key="2">
    <source>
        <dbReference type="Proteomes" id="UP000887566"/>
    </source>
</evidence>
<keyword evidence="2" id="KW-1185">Reference proteome</keyword>
<protein>
    <submittedName>
        <fullName evidence="3">Uncharacterized protein</fullName>
    </submittedName>
</protein>
<dbReference type="PANTHER" id="PTHR13659:SF5">
    <property type="entry name" value="PROTEIN FAM8A1"/>
    <property type="match status" value="1"/>
</dbReference>
<evidence type="ECO:0000313" key="3">
    <source>
        <dbReference type="WBParaSite" id="PSAMB.scaffold11120size3579.g33882.t1"/>
    </source>
</evidence>
<feature type="region of interest" description="Disordered" evidence="1">
    <location>
        <begin position="1"/>
        <end position="26"/>
    </location>
</feature>
<reference evidence="3" key="1">
    <citation type="submission" date="2022-11" db="UniProtKB">
        <authorList>
            <consortium name="WormBaseParasite"/>
        </authorList>
    </citation>
    <scope>IDENTIFICATION</scope>
</reference>
<proteinExistence type="predicted"/>
<organism evidence="2 3">
    <name type="scientific">Plectus sambesii</name>
    <dbReference type="NCBI Taxonomy" id="2011161"/>
    <lineage>
        <taxon>Eukaryota</taxon>
        <taxon>Metazoa</taxon>
        <taxon>Ecdysozoa</taxon>
        <taxon>Nematoda</taxon>
        <taxon>Chromadorea</taxon>
        <taxon>Plectida</taxon>
        <taxon>Plectina</taxon>
        <taxon>Plectoidea</taxon>
        <taxon>Plectidae</taxon>
        <taxon>Plectus</taxon>
    </lineage>
</organism>
<dbReference type="PANTHER" id="PTHR13659">
    <property type="entry name" value="AUTOSOMAL HIGHLY CONSERVED PROTEIN"/>
    <property type="match status" value="1"/>
</dbReference>
<name>A0A914UMB0_9BILA</name>
<dbReference type="InterPro" id="IPR039871">
    <property type="entry name" value="FAM8A1"/>
</dbReference>
<evidence type="ECO:0000256" key="1">
    <source>
        <dbReference type="SAM" id="MobiDB-lite"/>
    </source>
</evidence>
<accession>A0A914UMB0</accession>
<dbReference type="SUPFAM" id="SSF81995">
    <property type="entry name" value="beta-sandwich domain of Sec23/24"/>
    <property type="match status" value="1"/>
</dbReference>